<dbReference type="Pfam" id="PF14765">
    <property type="entry name" value="PS-DH"/>
    <property type="match status" value="1"/>
</dbReference>
<dbReference type="Pfam" id="PF00550">
    <property type="entry name" value="PP-binding"/>
    <property type="match status" value="1"/>
</dbReference>
<evidence type="ECO:0000256" key="6">
    <source>
        <dbReference type="ARBA" id="ARBA00023002"/>
    </source>
</evidence>
<dbReference type="PROSITE" id="PS52004">
    <property type="entry name" value="KS3_2"/>
    <property type="match status" value="1"/>
</dbReference>
<dbReference type="GO" id="GO:0006633">
    <property type="term" value="P:fatty acid biosynthetic process"/>
    <property type="evidence" value="ECO:0007669"/>
    <property type="project" value="InterPro"/>
</dbReference>
<protein>
    <submittedName>
        <fullName evidence="13">Polyketide synthase</fullName>
    </submittedName>
</protein>
<evidence type="ECO:0000256" key="8">
    <source>
        <dbReference type="ARBA" id="ARBA00023315"/>
    </source>
</evidence>
<dbReference type="InterPro" id="IPR020807">
    <property type="entry name" value="PKS_DH"/>
</dbReference>
<dbReference type="SUPFAM" id="SSF52151">
    <property type="entry name" value="FabD/lysophospholipase-like"/>
    <property type="match status" value="1"/>
</dbReference>
<dbReference type="PANTHER" id="PTHR43775:SF49">
    <property type="entry name" value="SYNTHASE, PUTATIVE (JCVI)-RELATED"/>
    <property type="match status" value="1"/>
</dbReference>
<evidence type="ECO:0000256" key="4">
    <source>
        <dbReference type="ARBA" id="ARBA00022679"/>
    </source>
</evidence>
<dbReference type="PROSITE" id="PS00606">
    <property type="entry name" value="KS3_1"/>
    <property type="match status" value="1"/>
</dbReference>
<keyword evidence="8" id="KW-0012">Acyltransferase</keyword>
<dbReference type="Gene3D" id="3.90.180.10">
    <property type="entry name" value="Medium-chain alcohol dehydrogenases, catalytic domain"/>
    <property type="match status" value="1"/>
</dbReference>
<evidence type="ECO:0000256" key="1">
    <source>
        <dbReference type="ARBA" id="ARBA00022450"/>
    </source>
</evidence>
<dbReference type="Gene3D" id="1.10.1200.10">
    <property type="entry name" value="ACP-like"/>
    <property type="match status" value="1"/>
</dbReference>
<dbReference type="SMART" id="SM00827">
    <property type="entry name" value="PKS_AT"/>
    <property type="match status" value="1"/>
</dbReference>
<dbReference type="InterPro" id="IPR009081">
    <property type="entry name" value="PP-bd_ACP"/>
</dbReference>
<dbReference type="Gene3D" id="3.40.50.150">
    <property type="entry name" value="Vaccinia Virus protein VP39"/>
    <property type="match status" value="1"/>
</dbReference>
<proteinExistence type="predicted"/>
<evidence type="ECO:0000259" key="12">
    <source>
        <dbReference type="PROSITE" id="PS52019"/>
    </source>
</evidence>
<dbReference type="Proteomes" id="UP001243989">
    <property type="component" value="Unassembled WGS sequence"/>
</dbReference>
<dbReference type="InterPro" id="IPR006162">
    <property type="entry name" value="Ppantetheine_attach_site"/>
</dbReference>
<feature type="region of interest" description="C-terminal hotdog fold" evidence="9">
    <location>
        <begin position="1012"/>
        <end position="1158"/>
    </location>
</feature>
<dbReference type="Pfam" id="PF02801">
    <property type="entry name" value="Ketoacyl-synt_C"/>
    <property type="match status" value="1"/>
</dbReference>
<dbReference type="InterPro" id="IPR014031">
    <property type="entry name" value="Ketoacyl_synth_C"/>
</dbReference>
<dbReference type="InterPro" id="IPR014043">
    <property type="entry name" value="Acyl_transferase_dom"/>
</dbReference>
<dbReference type="PROSITE" id="PS52019">
    <property type="entry name" value="PKS_MFAS_DH"/>
    <property type="match status" value="1"/>
</dbReference>
<dbReference type="EMBL" id="JAHMHQ010000042">
    <property type="protein sequence ID" value="KAK1621893.1"/>
    <property type="molecule type" value="Genomic_DNA"/>
</dbReference>
<evidence type="ECO:0000259" key="10">
    <source>
        <dbReference type="PROSITE" id="PS50075"/>
    </source>
</evidence>
<dbReference type="InterPro" id="IPR020841">
    <property type="entry name" value="PKS_Beta-ketoAc_synthase_dom"/>
</dbReference>
<dbReference type="InterPro" id="IPR014030">
    <property type="entry name" value="Ketoacyl_synth_N"/>
</dbReference>
<dbReference type="Gene3D" id="3.10.129.110">
    <property type="entry name" value="Polyketide synthase dehydratase"/>
    <property type="match status" value="1"/>
</dbReference>
<dbReference type="InterPro" id="IPR042104">
    <property type="entry name" value="PKS_dehydratase_sf"/>
</dbReference>
<feature type="domain" description="PKS/mFAS DH" evidence="12">
    <location>
        <begin position="869"/>
        <end position="1158"/>
    </location>
</feature>
<feature type="region of interest" description="N-terminal hotdog fold" evidence="9">
    <location>
        <begin position="869"/>
        <end position="997"/>
    </location>
</feature>
<dbReference type="Pfam" id="PF08242">
    <property type="entry name" value="Methyltransf_12"/>
    <property type="match status" value="1"/>
</dbReference>
<dbReference type="SMART" id="SM00825">
    <property type="entry name" value="PKS_KS"/>
    <property type="match status" value="1"/>
</dbReference>
<dbReference type="SMART" id="SM00822">
    <property type="entry name" value="PKS_KR"/>
    <property type="match status" value="1"/>
</dbReference>
<dbReference type="SUPFAM" id="SSF47336">
    <property type="entry name" value="ACP-like"/>
    <property type="match status" value="1"/>
</dbReference>
<dbReference type="Gene3D" id="3.40.366.10">
    <property type="entry name" value="Malonyl-Coenzyme A Acyl Carrier Protein, domain 2"/>
    <property type="match status" value="1"/>
</dbReference>
<dbReference type="InterPro" id="IPR036736">
    <property type="entry name" value="ACP-like_sf"/>
</dbReference>
<dbReference type="Gene3D" id="3.40.47.10">
    <property type="match status" value="1"/>
</dbReference>
<dbReference type="GO" id="GO:0004312">
    <property type="term" value="F:fatty acid synthase activity"/>
    <property type="evidence" value="ECO:0007669"/>
    <property type="project" value="TreeGrafter"/>
</dbReference>
<dbReference type="Gene3D" id="3.30.70.3290">
    <property type="match status" value="1"/>
</dbReference>
<evidence type="ECO:0000256" key="3">
    <source>
        <dbReference type="ARBA" id="ARBA00022603"/>
    </source>
</evidence>
<dbReference type="InterPro" id="IPR013968">
    <property type="entry name" value="PKS_KR"/>
</dbReference>
<keyword evidence="5" id="KW-0521">NADP</keyword>
<dbReference type="InterPro" id="IPR011032">
    <property type="entry name" value="GroES-like_sf"/>
</dbReference>
<dbReference type="InterPro" id="IPR050091">
    <property type="entry name" value="PKS_NRPS_Biosynth_Enz"/>
</dbReference>
<feature type="domain" description="Carrier" evidence="10">
    <location>
        <begin position="2334"/>
        <end position="2416"/>
    </location>
</feature>
<dbReference type="SUPFAM" id="SSF55048">
    <property type="entry name" value="Probable ACP-binding domain of malonyl-CoA ACP transacylase"/>
    <property type="match status" value="1"/>
</dbReference>
<dbReference type="SMART" id="SM00823">
    <property type="entry name" value="PKS_PP"/>
    <property type="match status" value="1"/>
</dbReference>
<dbReference type="GO" id="GO:0004315">
    <property type="term" value="F:3-oxoacyl-[acyl-carrier-protein] synthase activity"/>
    <property type="evidence" value="ECO:0007669"/>
    <property type="project" value="InterPro"/>
</dbReference>
<evidence type="ECO:0000313" key="13">
    <source>
        <dbReference type="EMBL" id="KAK1621893.1"/>
    </source>
</evidence>
<dbReference type="InterPro" id="IPR029063">
    <property type="entry name" value="SAM-dependent_MTases_sf"/>
</dbReference>
<accession>A0AAI9ZCB9</accession>
<keyword evidence="2" id="KW-0597">Phosphoprotein</keyword>
<dbReference type="Gene3D" id="3.40.50.720">
    <property type="entry name" value="NAD(P)-binding Rossmann-like Domain"/>
    <property type="match status" value="1"/>
</dbReference>
<dbReference type="SUPFAM" id="SSF53901">
    <property type="entry name" value="Thiolase-like"/>
    <property type="match status" value="1"/>
</dbReference>
<dbReference type="Pfam" id="PF08659">
    <property type="entry name" value="KR"/>
    <property type="match status" value="1"/>
</dbReference>
<dbReference type="PROSITE" id="PS00012">
    <property type="entry name" value="PHOSPHOPANTETHEINE"/>
    <property type="match status" value="1"/>
</dbReference>
<keyword evidence="6" id="KW-0560">Oxidoreductase</keyword>
<evidence type="ECO:0000256" key="7">
    <source>
        <dbReference type="ARBA" id="ARBA00023268"/>
    </source>
</evidence>
<dbReference type="Pfam" id="PF16197">
    <property type="entry name" value="KAsynt_C_assoc"/>
    <property type="match status" value="1"/>
</dbReference>
<dbReference type="InterPro" id="IPR020843">
    <property type="entry name" value="ER"/>
</dbReference>
<dbReference type="GO" id="GO:0032259">
    <property type="term" value="P:methylation"/>
    <property type="evidence" value="ECO:0007669"/>
    <property type="project" value="UniProtKB-KW"/>
</dbReference>
<dbReference type="InterPro" id="IPR013217">
    <property type="entry name" value="Methyltransf_12"/>
</dbReference>
<evidence type="ECO:0000259" key="11">
    <source>
        <dbReference type="PROSITE" id="PS52004"/>
    </source>
</evidence>
<sequence length="2475" mass="270491">MAFTGGERGEELNSVVPRVGLEFNDSDEIQGTLDQIIVHFDTSFFSSSGTEVERLDPQQRQLLQVAFECMEEAGATSWRGTNIGCYVGVFGGDWQDLNAKETLHRGGYRATSNEDFVLGNRVSYEFDLHGPSMTVKTGCSSSLVGLDMACQAIRNGDCDGALVCGASLIFSPAMMLALSDQGVLSPSGTCKTFDASADGYGRGEAVNAIYVKKLSQALRDGDTVRAVIRGTGVNCDGRTHGMLTPSPTAQEALIRHVYEQAGISDLSETAVVECHGTGTAVGDRIETAAVAKCFGKDGVTITSVKPNVGHSEGAAGLTSLIKAILAIEHRLVPPNILFKTPNPTKCKLHVPVDTEAWPNDRAERVSVNSFGIGGVNAHVVVESLHQYGMCNRTPDGASGCNGNGSDIHNSPNTIDGDVTVKQHHALLFSAYSQASLEAYIEAYRQYLLGSRASLEDVAFTLANRRDHKSHRAYAVLGHASATLVTSVPEAVKPSPRVGWIFTGQGAQWPQMGVGLLDCNAVFQRTIKKLDKHLRQISEPPSWTIEEELRKAVGGSCVHMAELGHPLSIAVQIGLIDILKSWNVKLDFVVGHSSGEMAAAYASGAITAEAAIVAATFRGYSSGKASERRGSMAAIGLGTLEVRQYMEPGVVVACENSQSSVTVSGDADLVEKVVRNVKEKRPGVLARLLRVEKAFHSHHMLEYGPLYEEHLLPVVRALSPAIPFYSSVTGGRLTGDGCLGPAYWRQNMENPVLFNTALRAALGDQDGRVVIIEVGPHPALKGPVGQILRDLDRMEDVHVATLLRDKDCEESLLHSAGKLYQQNVAMYITAICTGGRQVANLPRYSWTHENVYWAEPRVARDWRFRKFAHHELLGSRVAEVASEPCWRNKLALEDVRWLSGHVFNGQVVFPGAGYICMVGEAIRQLDGGERNFSLSNVTMTAGLVLTYGTVAELVTSLTPTTAESTDEATCHSFSISSFDGTRWVRHCAGEARLLRDESVTLALDAPEPSIQLPRKVDESDWYVVFNRVGFNYTGLFRGLRKISAATEDMRAVATISTQKTAKAKGYAIHPAIIDQCFHLFTVAAYRGLGRDYGNIAVPTFIEEITIVPTTGDDLRAIATVNRLERGSFAGDLTTHTTGGQTAVRLKGLRTTALASSDAAGEDARLVTRLEWRPHVDFVQLDDTMRPRTGSPEEWALLEELMLLYIIDHRESIKPSGEAPPHLLKFLTWAQDHIDQYRTGSNPFVAKELRLWAWDSEQRLKRIEELAARVSASEFAPFSEAIYRLFKAADSIFNGETNPLHVLLEDGVLTQFYNVVDVLDYSQLIRAVAHTNPRMRILEVGAGTGGTTAKVLQALRSPYEERLYGSYTYTDISSGFMPAAKERFAGAPNMQYAVLDISQDPVQQGFELGNYDLIIGTNVVHATPSLQVTLGHLRSLLNPAGRLFLQELCPDAKFINYVMGFLPGWWLGMQDGRASEPYVSPDRWAKELIAAGFKEPDAIHLDGIAPYHSSAGIIAAPALSDNKPSRVTVMCYKPQGPYVQETKKSLERLGIAADICVFGEALISQQDLISVLDLEEPMVHQFSKKTFNTLIGYLQALEGRMIWATPSSQVGCQDPRSTMILGLARTARSELSAKLFTVEIDDRTLTSTATDLLARLLVRARSSQSYSESMDPDWEYAIVDGKVLVPRLHWQTMLDAFANGCSDEEHSWKQLTLKTPGLLNTMLWSDKKPQHPGSGEVLVRTEAIGLNFRDVLISLGVLEHSTRGIGTEACGVIAGIGPGVHDYSIGDRVIHLSSGCFASHIVLPQNSCVRIDDSITPEQGAALPSVYATAMMALVDRVGLKQGQTILIHSACGGVGLAAIQIAQMIGAEIYCTVGSEDKVQYLVENHNIPGSHIFSSRDASFLGDVMSATGNRGISFARSWKCVADFGTILEIGKRDFRRRSKLSMELFEANRTFVGFDLWQIFHTHPEQAAEALQRCVSWIRSGLFRPIVIAETFEAGEVQDAFKFMKPGRHIGKIIIRMPYDHSAIQSTRIKPAPVLRPDRSYLLIGGLGGLGRAVSTWMVEQGARHLIFLSRSAKAGPGLRDFLEELASQGCESQLVAGSVCNVKDVERAVQTAARPIAGVINLAMVLKDVSLSQMSFADWTTAVLPKVQGTWNLHNALPSDLDFFILCSSYSGIVGQWGEANYAAANTFLDAFVQYRRGNNLAACVIDIGVMGEVGFVSKHQDTLDIFQKSGMHILKEWDLLDALNLAIRRSKPQRMEALGDSCFIDPGQIILGFLTTLPISSPYNHVVWKRDPRASVYHNVEDSAEAFEEASSEENSIETLLRSAATRPVVLEEEGTTSIIARAITLAMATFLIKEKDSIKVEYSPDAVGVDSLVAMELRNWVNQKFGVEANAMTIIRSQSFLSLGDYIRLALIERFRSGTKSLFSPVKCLLKDAPNKTYNCPQQRTGRVFTETRLFAGIDGCSGDFVALDG</sequence>
<dbReference type="InterPro" id="IPR016036">
    <property type="entry name" value="Malonyl_transacylase_ACP-bd"/>
</dbReference>
<dbReference type="PANTHER" id="PTHR43775">
    <property type="entry name" value="FATTY ACID SYNTHASE"/>
    <property type="match status" value="1"/>
</dbReference>
<comment type="caution">
    <text evidence="13">The sequence shown here is derived from an EMBL/GenBank/DDBJ whole genome shotgun (WGS) entry which is preliminary data.</text>
</comment>
<dbReference type="InterPro" id="IPR018201">
    <property type="entry name" value="Ketoacyl_synth_AS"/>
</dbReference>
<dbReference type="InterPro" id="IPR013154">
    <property type="entry name" value="ADH-like_N"/>
</dbReference>
<dbReference type="SMART" id="SM00829">
    <property type="entry name" value="PKS_ER"/>
    <property type="match status" value="1"/>
</dbReference>
<dbReference type="SUPFAM" id="SSF50129">
    <property type="entry name" value="GroES-like"/>
    <property type="match status" value="1"/>
</dbReference>
<evidence type="ECO:0000256" key="5">
    <source>
        <dbReference type="ARBA" id="ARBA00022857"/>
    </source>
</evidence>
<dbReference type="SMART" id="SM00826">
    <property type="entry name" value="PKS_DH"/>
    <property type="match status" value="1"/>
</dbReference>
<dbReference type="Pfam" id="PF13602">
    <property type="entry name" value="ADH_zinc_N_2"/>
    <property type="match status" value="1"/>
</dbReference>
<dbReference type="GeneID" id="85480042"/>
<feature type="active site" description="Proton acceptor; for dehydratase activity" evidence="9">
    <location>
        <position position="900"/>
    </location>
</feature>
<dbReference type="Pfam" id="PF21089">
    <property type="entry name" value="PKS_DH_N"/>
    <property type="match status" value="1"/>
</dbReference>
<feature type="active site" description="Proton donor; for dehydratase activity" evidence="9">
    <location>
        <position position="1073"/>
    </location>
</feature>
<dbReference type="SUPFAM" id="SSF51735">
    <property type="entry name" value="NAD(P)-binding Rossmann-fold domains"/>
    <property type="match status" value="2"/>
</dbReference>
<dbReference type="InterPro" id="IPR001227">
    <property type="entry name" value="Ac_transferase_dom_sf"/>
</dbReference>
<dbReference type="GO" id="GO:0031177">
    <property type="term" value="F:phosphopantetheine binding"/>
    <property type="evidence" value="ECO:0007669"/>
    <property type="project" value="InterPro"/>
</dbReference>
<keyword evidence="1" id="KW-0596">Phosphopantetheine</keyword>
<dbReference type="InterPro" id="IPR036291">
    <property type="entry name" value="NAD(P)-bd_dom_sf"/>
</dbReference>
<gene>
    <name evidence="13" type="ORF">BDP81DRAFT_485855</name>
</gene>
<dbReference type="InterPro" id="IPR016035">
    <property type="entry name" value="Acyl_Trfase/lysoPLipase"/>
</dbReference>
<dbReference type="InterPro" id="IPR020806">
    <property type="entry name" value="PKS_PP-bd"/>
</dbReference>
<dbReference type="CDD" id="cd05195">
    <property type="entry name" value="enoyl_red"/>
    <property type="match status" value="1"/>
</dbReference>
<dbReference type="Pfam" id="PF08240">
    <property type="entry name" value="ADH_N"/>
    <property type="match status" value="1"/>
</dbReference>
<organism evidence="13 14">
    <name type="scientific">Colletotrichum phormii</name>
    <dbReference type="NCBI Taxonomy" id="359342"/>
    <lineage>
        <taxon>Eukaryota</taxon>
        <taxon>Fungi</taxon>
        <taxon>Dikarya</taxon>
        <taxon>Ascomycota</taxon>
        <taxon>Pezizomycotina</taxon>
        <taxon>Sordariomycetes</taxon>
        <taxon>Hypocreomycetidae</taxon>
        <taxon>Glomerellales</taxon>
        <taxon>Glomerellaceae</taxon>
        <taxon>Colletotrichum</taxon>
        <taxon>Colletotrichum acutatum species complex</taxon>
    </lineage>
</organism>
<dbReference type="InterPro" id="IPR032821">
    <property type="entry name" value="PKS_assoc"/>
</dbReference>
<feature type="domain" description="Ketosynthase family 3 (KS3)" evidence="11">
    <location>
        <begin position="1"/>
        <end position="383"/>
    </location>
</feature>
<evidence type="ECO:0000256" key="9">
    <source>
        <dbReference type="PROSITE-ProRule" id="PRU01363"/>
    </source>
</evidence>
<keyword evidence="4" id="KW-0808">Transferase</keyword>
<dbReference type="InterPro" id="IPR049900">
    <property type="entry name" value="PKS_mFAS_DH"/>
</dbReference>
<dbReference type="InterPro" id="IPR016039">
    <property type="entry name" value="Thiolase-like"/>
</dbReference>
<dbReference type="RefSeq" id="XP_060437888.1">
    <property type="nucleotide sequence ID" value="XM_060595180.1"/>
</dbReference>
<dbReference type="CDD" id="cd02440">
    <property type="entry name" value="AdoMet_MTases"/>
    <property type="match status" value="1"/>
</dbReference>
<dbReference type="Pfam" id="PF00109">
    <property type="entry name" value="ketoacyl-synt"/>
    <property type="match status" value="1"/>
</dbReference>
<keyword evidence="3" id="KW-0489">Methyltransferase</keyword>
<dbReference type="InterPro" id="IPR049551">
    <property type="entry name" value="PKS_DH_C"/>
</dbReference>
<keyword evidence="14" id="KW-1185">Reference proteome</keyword>
<dbReference type="Pfam" id="PF00698">
    <property type="entry name" value="Acyl_transf_1"/>
    <property type="match status" value="1"/>
</dbReference>
<dbReference type="InterPro" id="IPR057326">
    <property type="entry name" value="KR_dom"/>
</dbReference>
<dbReference type="SUPFAM" id="SSF53335">
    <property type="entry name" value="S-adenosyl-L-methionine-dependent methyltransferases"/>
    <property type="match status" value="1"/>
</dbReference>
<dbReference type="CDD" id="cd00833">
    <property type="entry name" value="PKS"/>
    <property type="match status" value="1"/>
</dbReference>
<dbReference type="GO" id="GO:0008168">
    <property type="term" value="F:methyltransferase activity"/>
    <property type="evidence" value="ECO:0007669"/>
    <property type="project" value="UniProtKB-KW"/>
</dbReference>
<dbReference type="GO" id="GO:0044550">
    <property type="term" value="P:secondary metabolite biosynthetic process"/>
    <property type="evidence" value="ECO:0007669"/>
    <property type="project" value="TreeGrafter"/>
</dbReference>
<keyword evidence="7" id="KW-0511">Multifunctional enzyme</keyword>
<dbReference type="PROSITE" id="PS50075">
    <property type="entry name" value="CARRIER"/>
    <property type="match status" value="1"/>
</dbReference>
<evidence type="ECO:0000256" key="2">
    <source>
        <dbReference type="ARBA" id="ARBA00022553"/>
    </source>
</evidence>
<name>A0AAI9ZCB9_9PEZI</name>
<evidence type="ECO:0000313" key="14">
    <source>
        <dbReference type="Proteomes" id="UP001243989"/>
    </source>
</evidence>
<reference evidence="13" key="1">
    <citation type="submission" date="2021-06" db="EMBL/GenBank/DDBJ databases">
        <title>Comparative genomics, transcriptomics and evolutionary studies reveal genomic signatures of adaptation to plant cell wall in hemibiotrophic fungi.</title>
        <authorList>
            <consortium name="DOE Joint Genome Institute"/>
            <person name="Baroncelli R."/>
            <person name="Diaz J.F."/>
            <person name="Benocci T."/>
            <person name="Peng M."/>
            <person name="Battaglia E."/>
            <person name="Haridas S."/>
            <person name="Andreopoulos W."/>
            <person name="Labutti K."/>
            <person name="Pangilinan J."/>
            <person name="Floch G.L."/>
            <person name="Makela M.R."/>
            <person name="Henrissat B."/>
            <person name="Grigoriev I.V."/>
            <person name="Crouch J.A."/>
            <person name="De Vries R.P."/>
            <person name="Sukno S.A."/>
            <person name="Thon M.R."/>
        </authorList>
    </citation>
    <scope>NUCLEOTIDE SEQUENCE</scope>
    <source>
        <strain evidence="13">CBS 102054</strain>
    </source>
</reference>
<dbReference type="InterPro" id="IPR049552">
    <property type="entry name" value="PKS_DH_N"/>
</dbReference>
<dbReference type="GO" id="GO:0016491">
    <property type="term" value="F:oxidoreductase activity"/>
    <property type="evidence" value="ECO:0007669"/>
    <property type="project" value="UniProtKB-KW"/>
</dbReference>